<reference evidence="1" key="1">
    <citation type="submission" date="2020-05" db="EMBL/GenBank/DDBJ databases">
        <title>Large-scale comparative analyses of tick genomes elucidate their genetic diversity and vector capacities.</title>
        <authorList>
            <person name="Jia N."/>
            <person name="Wang J."/>
            <person name="Shi W."/>
            <person name="Du L."/>
            <person name="Sun Y."/>
            <person name="Zhan W."/>
            <person name="Jiang J."/>
            <person name="Wang Q."/>
            <person name="Zhang B."/>
            <person name="Ji P."/>
            <person name="Sakyi L.B."/>
            <person name="Cui X."/>
            <person name="Yuan T."/>
            <person name="Jiang B."/>
            <person name="Yang W."/>
            <person name="Lam T.T.-Y."/>
            <person name="Chang Q."/>
            <person name="Ding S."/>
            <person name="Wang X."/>
            <person name="Zhu J."/>
            <person name="Ruan X."/>
            <person name="Zhao L."/>
            <person name="Wei J."/>
            <person name="Que T."/>
            <person name="Du C."/>
            <person name="Cheng J."/>
            <person name="Dai P."/>
            <person name="Han X."/>
            <person name="Huang E."/>
            <person name="Gao Y."/>
            <person name="Liu J."/>
            <person name="Shao H."/>
            <person name="Ye R."/>
            <person name="Li L."/>
            <person name="Wei W."/>
            <person name="Wang X."/>
            <person name="Wang C."/>
            <person name="Yang T."/>
            <person name="Huo Q."/>
            <person name="Li W."/>
            <person name="Guo W."/>
            <person name="Chen H."/>
            <person name="Zhou L."/>
            <person name="Ni X."/>
            <person name="Tian J."/>
            <person name="Zhou Y."/>
            <person name="Sheng Y."/>
            <person name="Liu T."/>
            <person name="Pan Y."/>
            <person name="Xia L."/>
            <person name="Li J."/>
            <person name="Zhao F."/>
            <person name="Cao W."/>
        </authorList>
    </citation>
    <scope>NUCLEOTIDE SEQUENCE</scope>
    <source>
        <strain evidence="1">Hyas-2018</strain>
    </source>
</reference>
<proteinExistence type="predicted"/>
<name>A0ACB7TFE8_HYAAI</name>
<keyword evidence="2" id="KW-1185">Reference proteome</keyword>
<organism evidence="1 2">
    <name type="scientific">Hyalomma asiaticum</name>
    <name type="common">Tick</name>
    <dbReference type="NCBI Taxonomy" id="266040"/>
    <lineage>
        <taxon>Eukaryota</taxon>
        <taxon>Metazoa</taxon>
        <taxon>Ecdysozoa</taxon>
        <taxon>Arthropoda</taxon>
        <taxon>Chelicerata</taxon>
        <taxon>Arachnida</taxon>
        <taxon>Acari</taxon>
        <taxon>Parasitiformes</taxon>
        <taxon>Ixodida</taxon>
        <taxon>Ixodoidea</taxon>
        <taxon>Ixodidae</taxon>
        <taxon>Hyalomminae</taxon>
        <taxon>Hyalomma</taxon>
    </lineage>
</organism>
<dbReference type="EMBL" id="CM023481">
    <property type="protein sequence ID" value="KAH6944823.1"/>
    <property type="molecule type" value="Genomic_DNA"/>
</dbReference>
<sequence length="73" mass="8171">MFLHMIAASLDDDVEDFRLERRCLAGMKASESSDFASGSESAASDVAEELRRFLAAAASFLRSPPYFERWYAT</sequence>
<evidence type="ECO:0000313" key="2">
    <source>
        <dbReference type="Proteomes" id="UP000821845"/>
    </source>
</evidence>
<gene>
    <name evidence="1" type="ORF">HPB50_005433</name>
</gene>
<evidence type="ECO:0000313" key="1">
    <source>
        <dbReference type="EMBL" id="KAH6944823.1"/>
    </source>
</evidence>
<protein>
    <submittedName>
        <fullName evidence="1">Uncharacterized protein</fullName>
    </submittedName>
</protein>
<accession>A0ACB7TFE8</accession>
<dbReference type="Proteomes" id="UP000821845">
    <property type="component" value="Chromosome 1"/>
</dbReference>
<comment type="caution">
    <text evidence="1">The sequence shown here is derived from an EMBL/GenBank/DDBJ whole genome shotgun (WGS) entry which is preliminary data.</text>
</comment>